<keyword evidence="5" id="KW-1185">Reference proteome</keyword>
<keyword evidence="1" id="KW-0479">Metal-binding</keyword>
<organism evidence="4 5">
    <name type="scientific">Tindallia californiensis</name>
    <dbReference type="NCBI Taxonomy" id="159292"/>
    <lineage>
        <taxon>Bacteria</taxon>
        <taxon>Bacillati</taxon>
        <taxon>Bacillota</taxon>
        <taxon>Clostridia</taxon>
        <taxon>Peptostreptococcales</taxon>
        <taxon>Tindalliaceae</taxon>
        <taxon>Tindallia</taxon>
    </lineage>
</organism>
<dbReference type="EMBL" id="FNPV01000003">
    <property type="protein sequence ID" value="SDY58527.1"/>
    <property type="molecule type" value="Genomic_DNA"/>
</dbReference>
<dbReference type="SUPFAM" id="SSF51182">
    <property type="entry name" value="RmlC-like cupins"/>
    <property type="match status" value="1"/>
</dbReference>
<evidence type="ECO:0000259" key="3">
    <source>
        <dbReference type="Pfam" id="PF07883"/>
    </source>
</evidence>
<evidence type="ECO:0000256" key="1">
    <source>
        <dbReference type="ARBA" id="ARBA00022723"/>
    </source>
</evidence>
<dbReference type="InterPro" id="IPR051610">
    <property type="entry name" value="GPI/OXD"/>
</dbReference>
<dbReference type="InterPro" id="IPR013096">
    <property type="entry name" value="Cupin_2"/>
</dbReference>
<dbReference type="Pfam" id="PF07883">
    <property type="entry name" value="Cupin_2"/>
    <property type="match status" value="1"/>
</dbReference>
<feature type="region of interest" description="Disordered" evidence="2">
    <location>
        <begin position="1"/>
        <end position="22"/>
    </location>
</feature>
<dbReference type="Proteomes" id="UP000199230">
    <property type="component" value="Unassembled WGS sequence"/>
</dbReference>
<name>A0A1H3L1Y4_9FIRM</name>
<reference evidence="4 5" key="1">
    <citation type="submission" date="2016-10" db="EMBL/GenBank/DDBJ databases">
        <authorList>
            <person name="de Groot N.N."/>
        </authorList>
    </citation>
    <scope>NUCLEOTIDE SEQUENCE [LARGE SCALE GENOMIC DNA]</scope>
    <source>
        <strain evidence="4 5">APO</strain>
    </source>
</reference>
<accession>A0A1H3L1Y4</accession>
<dbReference type="PANTHER" id="PTHR35848">
    <property type="entry name" value="OXALATE-BINDING PROTEIN"/>
    <property type="match status" value="1"/>
</dbReference>
<evidence type="ECO:0000313" key="4">
    <source>
        <dbReference type="EMBL" id="SDY58527.1"/>
    </source>
</evidence>
<evidence type="ECO:0000256" key="2">
    <source>
        <dbReference type="SAM" id="MobiDB-lite"/>
    </source>
</evidence>
<dbReference type="GO" id="GO:0046872">
    <property type="term" value="F:metal ion binding"/>
    <property type="evidence" value="ECO:0007669"/>
    <property type="project" value="UniProtKB-KW"/>
</dbReference>
<dbReference type="InterPro" id="IPR014710">
    <property type="entry name" value="RmlC-like_jellyroll"/>
</dbReference>
<sequence length="115" mass="13072">MIISHVQETEKKKVNHPDASQASTKVLISPNEGWEGHVMRLMELRPGGFTPRHEHPWPHINYMVKGKGTLFMDGKEHPVSAGSYAYVPANKKHQFRNDGSEPFEFICIVPEEGHQ</sequence>
<feature type="domain" description="Cupin type-2" evidence="3">
    <location>
        <begin position="41"/>
        <end position="109"/>
    </location>
</feature>
<dbReference type="InterPro" id="IPR011051">
    <property type="entry name" value="RmlC_Cupin_sf"/>
</dbReference>
<proteinExistence type="predicted"/>
<protein>
    <submittedName>
        <fullName evidence="4">Cupin domain protein</fullName>
    </submittedName>
</protein>
<dbReference type="RefSeq" id="WP_093311572.1">
    <property type="nucleotide sequence ID" value="NZ_FNPV01000003.1"/>
</dbReference>
<dbReference type="OrthoDB" id="9791297at2"/>
<feature type="compositionally biased region" description="Basic and acidic residues" evidence="2">
    <location>
        <begin position="7"/>
        <end position="16"/>
    </location>
</feature>
<dbReference type="STRING" id="159292.SAMN05192546_10331"/>
<evidence type="ECO:0000313" key="5">
    <source>
        <dbReference type="Proteomes" id="UP000199230"/>
    </source>
</evidence>
<dbReference type="AlphaFoldDB" id="A0A1H3L1Y4"/>
<dbReference type="CDD" id="cd02222">
    <property type="entry name" value="cupin_TM1459-like"/>
    <property type="match status" value="1"/>
</dbReference>
<gene>
    <name evidence="4" type="ORF">SAMN05192546_10331</name>
</gene>
<dbReference type="Gene3D" id="2.60.120.10">
    <property type="entry name" value="Jelly Rolls"/>
    <property type="match status" value="1"/>
</dbReference>
<dbReference type="PANTHER" id="PTHR35848:SF6">
    <property type="entry name" value="CUPIN TYPE-2 DOMAIN-CONTAINING PROTEIN"/>
    <property type="match status" value="1"/>
</dbReference>